<comment type="similarity">
    <text evidence="1">Belongs to the Fur family.</text>
</comment>
<keyword evidence="2" id="KW-0678">Repressor</keyword>
<evidence type="ECO:0000256" key="5">
    <source>
        <dbReference type="ARBA" id="ARBA00023125"/>
    </source>
</evidence>
<feature type="binding site" evidence="7">
    <location>
        <position position="133"/>
    </location>
    <ligand>
        <name>Zn(2+)</name>
        <dbReference type="ChEBI" id="CHEBI:29105"/>
    </ligand>
</feature>
<protein>
    <submittedName>
        <fullName evidence="9">Uncharacterized protein</fullName>
    </submittedName>
</protein>
<reference evidence="9 10" key="1">
    <citation type="journal article" date="2016" name="Environ. Microbiol.">
        <title>New Methyloceanibacter diversity from North Sea sediments includes methanotroph containing solely the soluble methane monooxygenase.</title>
        <authorList>
            <person name="Vekeman B."/>
            <person name="Kerckhof F.M."/>
            <person name="Cremers G."/>
            <person name="de Vos P."/>
            <person name="Vandamme P."/>
            <person name="Boon N."/>
            <person name="Op den Camp H.J."/>
            <person name="Heylen K."/>
        </authorList>
    </citation>
    <scope>NUCLEOTIDE SEQUENCE [LARGE SCALE GENOMIC DNA]</scope>
    <source>
        <strain evidence="9 10">R-67174</strain>
    </source>
</reference>
<dbReference type="EMBL" id="LPWG01000005">
    <property type="protein sequence ID" value="ODS00593.1"/>
    <property type="molecule type" value="Genomic_DNA"/>
</dbReference>
<keyword evidence="10" id="KW-1185">Reference proteome</keyword>
<feature type="binding site" evidence="7">
    <location>
        <position position="93"/>
    </location>
    <ligand>
        <name>Zn(2+)</name>
        <dbReference type="ChEBI" id="CHEBI:29105"/>
    </ligand>
</feature>
<evidence type="ECO:0000256" key="2">
    <source>
        <dbReference type="ARBA" id="ARBA00022491"/>
    </source>
</evidence>
<evidence type="ECO:0000256" key="6">
    <source>
        <dbReference type="ARBA" id="ARBA00023163"/>
    </source>
</evidence>
<keyword evidence="4" id="KW-0805">Transcription regulation</keyword>
<dbReference type="InterPro" id="IPR043135">
    <property type="entry name" value="Fur_C"/>
</dbReference>
<evidence type="ECO:0000256" key="8">
    <source>
        <dbReference type="PIRSR" id="PIRSR602481-2"/>
    </source>
</evidence>
<evidence type="ECO:0000256" key="4">
    <source>
        <dbReference type="ARBA" id="ARBA00023015"/>
    </source>
</evidence>
<dbReference type="Gene3D" id="1.10.10.10">
    <property type="entry name" value="Winged helix-like DNA-binding domain superfamily/Winged helix DNA-binding domain"/>
    <property type="match status" value="1"/>
</dbReference>
<accession>A0A1E3W475</accession>
<feature type="binding site" evidence="7">
    <location>
        <position position="136"/>
    </location>
    <ligand>
        <name>Zn(2+)</name>
        <dbReference type="ChEBI" id="CHEBI:29105"/>
    </ligand>
</feature>
<evidence type="ECO:0000313" key="9">
    <source>
        <dbReference type="EMBL" id="ODS00593.1"/>
    </source>
</evidence>
<comment type="cofactor">
    <cofactor evidence="7">
        <name>Zn(2+)</name>
        <dbReference type="ChEBI" id="CHEBI:29105"/>
    </cofactor>
    <text evidence="7">Binds 1 zinc ion per subunit.</text>
</comment>
<evidence type="ECO:0000256" key="7">
    <source>
        <dbReference type="PIRSR" id="PIRSR602481-1"/>
    </source>
</evidence>
<dbReference type="GO" id="GO:0003677">
    <property type="term" value="F:DNA binding"/>
    <property type="evidence" value="ECO:0007669"/>
    <property type="project" value="UniProtKB-KW"/>
</dbReference>
<dbReference type="InterPro" id="IPR002481">
    <property type="entry name" value="FUR"/>
</dbReference>
<comment type="cofactor">
    <cofactor evidence="8">
        <name>Mn(2+)</name>
        <dbReference type="ChEBI" id="CHEBI:29035"/>
    </cofactor>
    <cofactor evidence="8">
        <name>Fe(2+)</name>
        <dbReference type="ChEBI" id="CHEBI:29033"/>
    </cofactor>
    <text evidence="8">Binds 1 Mn(2+) or Fe(2+) ion per subunit.</text>
</comment>
<gene>
    <name evidence="9" type="ORF">AUC68_15300</name>
</gene>
<sequence>MTSPHHHAGGSPARKLSPNQSKILGCLREAGEPMSAYAILDRVRKSGIAHPPTVYRALNDLMKRGMVHRLESRSAFIACGHGECDGRFAFAICRACDKVIEIPLGEKEQARLLGLAPAEISPETVTLEIAGLCESCGLAQASPA</sequence>
<dbReference type="AlphaFoldDB" id="A0A1E3W475"/>
<dbReference type="Pfam" id="PF01475">
    <property type="entry name" value="FUR"/>
    <property type="match status" value="1"/>
</dbReference>
<feature type="binding site" evidence="7">
    <location>
        <position position="96"/>
    </location>
    <ligand>
        <name>Zn(2+)</name>
        <dbReference type="ChEBI" id="CHEBI:29105"/>
    </ligand>
</feature>
<keyword evidence="7" id="KW-0479">Metal-binding</keyword>
<dbReference type="RefSeq" id="WP_069436539.1">
    <property type="nucleotide sequence ID" value="NZ_LPWG01000005.1"/>
</dbReference>
<dbReference type="InterPro" id="IPR036388">
    <property type="entry name" value="WH-like_DNA-bd_sf"/>
</dbReference>
<dbReference type="STRING" id="1774968.AUC68_15300"/>
<keyword evidence="8" id="KW-0408">Iron</keyword>
<dbReference type="GO" id="GO:0003700">
    <property type="term" value="F:DNA-binding transcription factor activity"/>
    <property type="evidence" value="ECO:0007669"/>
    <property type="project" value="InterPro"/>
</dbReference>
<dbReference type="SUPFAM" id="SSF46785">
    <property type="entry name" value="Winged helix' DNA-binding domain"/>
    <property type="match status" value="1"/>
</dbReference>
<comment type="caution">
    <text evidence="9">The sequence shown here is derived from an EMBL/GenBank/DDBJ whole genome shotgun (WGS) entry which is preliminary data.</text>
</comment>
<dbReference type="OrthoDB" id="9801127at2"/>
<keyword evidence="5" id="KW-0238">DNA-binding</keyword>
<proteinExistence type="inferred from homology"/>
<evidence type="ECO:0000313" key="10">
    <source>
        <dbReference type="Proteomes" id="UP000094501"/>
    </source>
</evidence>
<dbReference type="Gene3D" id="3.30.1490.190">
    <property type="match status" value="1"/>
</dbReference>
<dbReference type="GO" id="GO:0046872">
    <property type="term" value="F:metal ion binding"/>
    <property type="evidence" value="ECO:0007669"/>
    <property type="project" value="UniProtKB-KW"/>
</dbReference>
<dbReference type="Proteomes" id="UP000094501">
    <property type="component" value="Unassembled WGS sequence"/>
</dbReference>
<organism evidence="9 10">
    <name type="scientific">Methyloceanibacter methanicus</name>
    <dbReference type="NCBI Taxonomy" id="1774968"/>
    <lineage>
        <taxon>Bacteria</taxon>
        <taxon>Pseudomonadati</taxon>
        <taxon>Pseudomonadota</taxon>
        <taxon>Alphaproteobacteria</taxon>
        <taxon>Hyphomicrobiales</taxon>
        <taxon>Hyphomicrobiaceae</taxon>
        <taxon>Methyloceanibacter</taxon>
    </lineage>
</organism>
<keyword evidence="6" id="KW-0804">Transcription</keyword>
<evidence type="ECO:0000256" key="3">
    <source>
        <dbReference type="ARBA" id="ARBA00022833"/>
    </source>
</evidence>
<dbReference type="InterPro" id="IPR036390">
    <property type="entry name" value="WH_DNA-bd_sf"/>
</dbReference>
<name>A0A1E3W475_9HYPH</name>
<evidence type="ECO:0000256" key="1">
    <source>
        <dbReference type="ARBA" id="ARBA00007957"/>
    </source>
</evidence>
<keyword evidence="3 7" id="KW-0862">Zinc</keyword>
<feature type="binding site" evidence="8">
    <location>
        <position position="108"/>
    </location>
    <ligand>
        <name>Fe cation</name>
        <dbReference type="ChEBI" id="CHEBI:24875"/>
    </ligand>
</feature>